<accession>A0ABR1UAP4</accession>
<comment type="caution">
    <text evidence="2">The sequence shown here is derived from an EMBL/GenBank/DDBJ whole genome shotgun (WGS) entry which is preliminary data.</text>
</comment>
<reference evidence="2 3" key="1">
    <citation type="submission" date="2023-01" db="EMBL/GenBank/DDBJ databases">
        <title>Analysis of 21 Apiospora genomes using comparative genomics revels a genus with tremendous synthesis potential of carbohydrate active enzymes and secondary metabolites.</title>
        <authorList>
            <person name="Sorensen T."/>
        </authorList>
    </citation>
    <scope>NUCLEOTIDE SEQUENCE [LARGE SCALE GENOMIC DNA]</scope>
    <source>
        <strain evidence="2 3">CBS 33761</strain>
    </source>
</reference>
<evidence type="ECO:0000256" key="1">
    <source>
        <dbReference type="SAM" id="MobiDB-lite"/>
    </source>
</evidence>
<proteinExistence type="predicted"/>
<evidence type="ECO:0000313" key="2">
    <source>
        <dbReference type="EMBL" id="KAK8055008.1"/>
    </source>
</evidence>
<dbReference type="Proteomes" id="UP001444661">
    <property type="component" value="Unassembled WGS sequence"/>
</dbReference>
<protein>
    <submittedName>
        <fullName evidence="2">Uncharacterized protein</fullName>
    </submittedName>
</protein>
<gene>
    <name evidence="2" type="ORF">PG993_000235</name>
</gene>
<organism evidence="2 3">
    <name type="scientific">Apiospora rasikravindrae</name>
    <dbReference type="NCBI Taxonomy" id="990691"/>
    <lineage>
        <taxon>Eukaryota</taxon>
        <taxon>Fungi</taxon>
        <taxon>Dikarya</taxon>
        <taxon>Ascomycota</taxon>
        <taxon>Pezizomycotina</taxon>
        <taxon>Sordariomycetes</taxon>
        <taxon>Xylariomycetidae</taxon>
        <taxon>Amphisphaeriales</taxon>
        <taxon>Apiosporaceae</taxon>
        <taxon>Apiospora</taxon>
    </lineage>
</organism>
<sequence length="204" mass="21802">MAIDQQWLDFAYGLEDGQDEQASSPFSSFSTESSTNQFVCADGQPAFSGGQLGMMNFEVPVPQYHFDNISFTNSTFHAPTPFIATENIYGSLHSGTALPGNHVSAPTSELDSDFQNWNVSPGTELSPNDGGPSDPPVSGLAPIVTCRRVMGRISAVMSSKLMRNPFLERRGWVGIAVGAGKCTAVLASRTLNAISRLASHRDGI</sequence>
<evidence type="ECO:0000313" key="3">
    <source>
        <dbReference type="Proteomes" id="UP001444661"/>
    </source>
</evidence>
<feature type="compositionally biased region" description="Polar residues" evidence="1">
    <location>
        <begin position="104"/>
        <end position="126"/>
    </location>
</feature>
<feature type="region of interest" description="Disordered" evidence="1">
    <location>
        <begin position="104"/>
        <end position="138"/>
    </location>
</feature>
<name>A0ABR1UAP4_9PEZI</name>
<keyword evidence="3" id="KW-1185">Reference proteome</keyword>
<dbReference type="EMBL" id="JAQQWK010000001">
    <property type="protein sequence ID" value="KAK8055008.1"/>
    <property type="molecule type" value="Genomic_DNA"/>
</dbReference>